<protein>
    <recommendedName>
        <fullName evidence="6">Bestrophin homolog</fullName>
    </recommendedName>
</protein>
<keyword evidence="3" id="KW-1133">Transmembrane helix</keyword>
<keyword evidence="4" id="KW-0472">Membrane</keyword>
<feature type="region of interest" description="Disordered" evidence="7">
    <location>
        <begin position="306"/>
        <end position="340"/>
    </location>
</feature>
<comment type="subcellular location">
    <subcellularLocation>
        <location evidence="6">Cell membrane</location>
        <topology evidence="6">Multi-pass membrane protein</topology>
    </subcellularLocation>
    <subcellularLocation>
        <location evidence="1">Membrane</location>
    </subcellularLocation>
</comment>
<comment type="similarity">
    <text evidence="5 6">Belongs to the anion channel-forming bestrophin (TC 1.A.46) family. Calcium-sensitive chloride channel subfamily.</text>
</comment>
<dbReference type="Proteomes" id="UP000502823">
    <property type="component" value="Unassembled WGS sequence"/>
</dbReference>
<comment type="function">
    <text evidence="6">Forms chloride channels.</text>
</comment>
<evidence type="ECO:0000256" key="6">
    <source>
        <dbReference type="RuleBase" id="RU363126"/>
    </source>
</evidence>
<evidence type="ECO:0000313" key="8">
    <source>
        <dbReference type="EMBL" id="GFG35300.1"/>
    </source>
</evidence>
<dbReference type="InParanoid" id="A0A6L2PUL5"/>
<dbReference type="Pfam" id="PF01062">
    <property type="entry name" value="Bestrophin"/>
    <property type="match status" value="1"/>
</dbReference>
<evidence type="ECO:0000256" key="2">
    <source>
        <dbReference type="ARBA" id="ARBA00022692"/>
    </source>
</evidence>
<reference evidence="9" key="1">
    <citation type="submission" date="2020-01" db="EMBL/GenBank/DDBJ databases">
        <title>Draft genome sequence of the Termite Coptotermes fromosanus.</title>
        <authorList>
            <person name="Itakura S."/>
            <person name="Yosikawa Y."/>
            <person name="Umezawa K."/>
        </authorList>
    </citation>
    <scope>NUCLEOTIDE SEQUENCE [LARGE SCALE GENOMIC DNA]</scope>
</reference>
<keyword evidence="6" id="KW-0813">Transport</keyword>
<dbReference type="InterPro" id="IPR000615">
    <property type="entry name" value="Bestrophin"/>
</dbReference>
<sequence length="589" mass="65275">MALSFKAAAVAEQLINPFGDDDEDFELNWLIDRHTKVSYLGVDILMARSPPLVKDKYFDDVNLKLPYTEASVAYKKKTYRGSVHDMQVPEGKHAMYLPEITEEDETTTPRGSVQNLKAATFCATATAAAGIWRNQLQSNKNVFRYAENMDTDCMSVHHLEEGLAQSNEIKASELSWDYGPPKEYHSEAPKPLTQSESAAGRRPSLILTQWPSSSTLCKSDSLRMSETSINMDGYPQGMDTPTPQPQQHSPLVHEYQKHHSFSGGDLISVRPDSSPISNLTEPKLISNHKRDLIMKFKSLPKLMPVKKSGPAGSCSNSRAKKGVRWKPMTDPPDTKSVDTPGLEMEKMCSSTSGVKQKYPMTKYNILGNPDIRFIDFEFPGVKTKFTESLYCDSCQQKMCHISSSLNLEKVGYEINLKRSLSAPLIVSEHAGNSRGHDRGHIWQSKFIDKSNFTTRRRESSPCTGLQCKPDITECATFSSQSVPNITFGQNSSLPIKSQELGKTDSDFASLACASKERSRGNVSPLLNSAWAEIATVKTSLVPNPELQMDVSSPPTSRKDSDILNESSLDAASWKSADWTTLLGSDVFSS</sequence>
<evidence type="ECO:0000256" key="5">
    <source>
        <dbReference type="ARBA" id="ARBA00034769"/>
    </source>
</evidence>
<accession>A0A6L2PUL5</accession>
<dbReference type="GO" id="GO:0034707">
    <property type="term" value="C:chloride channel complex"/>
    <property type="evidence" value="ECO:0007669"/>
    <property type="project" value="UniProtKB-KW"/>
</dbReference>
<dbReference type="PANTHER" id="PTHR10736:SF0">
    <property type="entry name" value="BESTROPHIN HOMOLOG"/>
    <property type="match status" value="1"/>
</dbReference>
<evidence type="ECO:0000256" key="4">
    <source>
        <dbReference type="ARBA" id="ARBA00023136"/>
    </source>
</evidence>
<organism evidence="8 9">
    <name type="scientific">Coptotermes formosanus</name>
    <name type="common">Formosan subterranean termite</name>
    <dbReference type="NCBI Taxonomy" id="36987"/>
    <lineage>
        <taxon>Eukaryota</taxon>
        <taxon>Metazoa</taxon>
        <taxon>Ecdysozoa</taxon>
        <taxon>Arthropoda</taxon>
        <taxon>Hexapoda</taxon>
        <taxon>Insecta</taxon>
        <taxon>Pterygota</taxon>
        <taxon>Neoptera</taxon>
        <taxon>Polyneoptera</taxon>
        <taxon>Dictyoptera</taxon>
        <taxon>Blattodea</taxon>
        <taxon>Blattoidea</taxon>
        <taxon>Termitoidae</taxon>
        <taxon>Rhinotermitidae</taxon>
        <taxon>Coptotermes</taxon>
    </lineage>
</organism>
<gene>
    <name evidence="8" type="ORF">Cfor_10309</name>
</gene>
<comment type="caution">
    <text evidence="8">The sequence shown here is derived from an EMBL/GenBank/DDBJ whole genome shotgun (WGS) entry which is preliminary data.</text>
</comment>
<keyword evidence="2" id="KW-0812">Transmembrane</keyword>
<dbReference type="OrthoDB" id="201595at2759"/>
<dbReference type="GO" id="GO:0005254">
    <property type="term" value="F:chloride channel activity"/>
    <property type="evidence" value="ECO:0007669"/>
    <property type="project" value="UniProtKB-KW"/>
</dbReference>
<keyword evidence="6" id="KW-0406">Ion transport</keyword>
<feature type="region of interest" description="Disordered" evidence="7">
    <location>
        <begin position="178"/>
        <end position="202"/>
    </location>
</feature>
<keyword evidence="6" id="KW-1003">Cell membrane</keyword>
<feature type="region of interest" description="Disordered" evidence="7">
    <location>
        <begin position="543"/>
        <end position="563"/>
    </location>
</feature>
<keyword evidence="6" id="KW-0407">Ion channel</keyword>
<name>A0A6L2PUL5_COPFO</name>
<evidence type="ECO:0000256" key="1">
    <source>
        <dbReference type="ARBA" id="ARBA00004370"/>
    </source>
</evidence>
<evidence type="ECO:0000313" key="9">
    <source>
        <dbReference type="Proteomes" id="UP000502823"/>
    </source>
</evidence>
<dbReference type="GO" id="GO:0005886">
    <property type="term" value="C:plasma membrane"/>
    <property type="evidence" value="ECO:0007669"/>
    <property type="project" value="UniProtKB-SubCell"/>
</dbReference>
<keyword evidence="6" id="KW-0868">Chloride</keyword>
<keyword evidence="6" id="KW-0869">Chloride channel</keyword>
<dbReference type="EMBL" id="BLKM01008935">
    <property type="protein sequence ID" value="GFG35300.1"/>
    <property type="molecule type" value="Genomic_DNA"/>
</dbReference>
<evidence type="ECO:0000256" key="3">
    <source>
        <dbReference type="ARBA" id="ARBA00022989"/>
    </source>
</evidence>
<dbReference type="InterPro" id="IPR021134">
    <property type="entry name" value="Bestrophin-like"/>
</dbReference>
<dbReference type="PANTHER" id="PTHR10736">
    <property type="entry name" value="BESTROPHIN"/>
    <property type="match status" value="1"/>
</dbReference>
<evidence type="ECO:0000256" key="7">
    <source>
        <dbReference type="SAM" id="MobiDB-lite"/>
    </source>
</evidence>
<proteinExistence type="inferred from homology"/>
<dbReference type="AlphaFoldDB" id="A0A6L2PUL5"/>
<keyword evidence="9" id="KW-1185">Reference proteome</keyword>